<protein>
    <submittedName>
        <fullName evidence="2">Uncharacterized protein</fullName>
    </submittedName>
</protein>
<accession>A0AAW2FRY1</accession>
<keyword evidence="3" id="KW-1185">Reference proteome</keyword>
<sequence>MLRAKYSEKRRYCPLHIYIFICICMYVFKMRFLYWVFFIFNLYLFSIYFFIDLFFFDTNSCTLTNIDANDIQMLERCNLTFIMTHDVI</sequence>
<keyword evidence="1" id="KW-1133">Transmembrane helix</keyword>
<dbReference type="EMBL" id="JADYXP020000009">
    <property type="protein sequence ID" value="KAL0116655.1"/>
    <property type="molecule type" value="Genomic_DNA"/>
</dbReference>
<evidence type="ECO:0000313" key="3">
    <source>
        <dbReference type="Proteomes" id="UP001430953"/>
    </source>
</evidence>
<name>A0AAW2FRY1_9HYME</name>
<feature type="transmembrane region" description="Helical" evidence="1">
    <location>
        <begin position="12"/>
        <end position="28"/>
    </location>
</feature>
<evidence type="ECO:0000256" key="1">
    <source>
        <dbReference type="SAM" id="Phobius"/>
    </source>
</evidence>
<dbReference type="Proteomes" id="UP001430953">
    <property type="component" value="Unassembled WGS sequence"/>
</dbReference>
<keyword evidence="1" id="KW-0812">Transmembrane</keyword>
<comment type="caution">
    <text evidence="2">The sequence shown here is derived from an EMBL/GenBank/DDBJ whole genome shotgun (WGS) entry which is preliminary data.</text>
</comment>
<evidence type="ECO:0000313" key="2">
    <source>
        <dbReference type="EMBL" id="KAL0116655.1"/>
    </source>
</evidence>
<dbReference type="AlphaFoldDB" id="A0AAW2FRY1"/>
<proteinExistence type="predicted"/>
<feature type="transmembrane region" description="Helical" evidence="1">
    <location>
        <begin position="34"/>
        <end position="56"/>
    </location>
</feature>
<gene>
    <name evidence="2" type="ORF">PUN28_009942</name>
</gene>
<reference evidence="2 3" key="1">
    <citation type="submission" date="2023-03" db="EMBL/GenBank/DDBJ databases">
        <title>High recombination rates correlate with genetic variation in Cardiocondyla obscurior ants.</title>
        <authorList>
            <person name="Errbii M."/>
        </authorList>
    </citation>
    <scope>NUCLEOTIDE SEQUENCE [LARGE SCALE GENOMIC DNA]</scope>
    <source>
        <strain evidence="2">Alpha-2009</strain>
        <tissue evidence="2">Whole body</tissue>
    </source>
</reference>
<keyword evidence="1" id="KW-0472">Membrane</keyword>
<organism evidence="2 3">
    <name type="scientific">Cardiocondyla obscurior</name>
    <dbReference type="NCBI Taxonomy" id="286306"/>
    <lineage>
        <taxon>Eukaryota</taxon>
        <taxon>Metazoa</taxon>
        <taxon>Ecdysozoa</taxon>
        <taxon>Arthropoda</taxon>
        <taxon>Hexapoda</taxon>
        <taxon>Insecta</taxon>
        <taxon>Pterygota</taxon>
        <taxon>Neoptera</taxon>
        <taxon>Endopterygota</taxon>
        <taxon>Hymenoptera</taxon>
        <taxon>Apocrita</taxon>
        <taxon>Aculeata</taxon>
        <taxon>Formicoidea</taxon>
        <taxon>Formicidae</taxon>
        <taxon>Myrmicinae</taxon>
        <taxon>Cardiocondyla</taxon>
    </lineage>
</organism>